<proteinExistence type="predicted"/>
<evidence type="ECO:0000313" key="4">
    <source>
        <dbReference type="Proteomes" id="UP001464555"/>
    </source>
</evidence>
<name>A0ABU9HS53_9FLAO</name>
<protein>
    <recommendedName>
        <fullName evidence="5">Abortive infection C-terminus</fullName>
    </recommendedName>
</protein>
<dbReference type="InterPro" id="IPR054280">
    <property type="entry name" value="DUF7014"/>
</dbReference>
<dbReference type="Pfam" id="PF22809">
    <property type="entry name" value="DUF7014"/>
    <property type="match status" value="1"/>
</dbReference>
<keyword evidence="4" id="KW-1185">Reference proteome</keyword>
<evidence type="ECO:0000313" key="3">
    <source>
        <dbReference type="EMBL" id="MEL1242989.1"/>
    </source>
</evidence>
<feature type="domain" description="HEPN AbiJ-N-terminal" evidence="1">
    <location>
        <begin position="6"/>
        <end position="156"/>
    </location>
</feature>
<dbReference type="Proteomes" id="UP001464555">
    <property type="component" value="Unassembled WGS sequence"/>
</dbReference>
<reference evidence="3 4" key="1">
    <citation type="submission" date="2024-04" db="EMBL/GenBank/DDBJ databases">
        <title>Flavobacterium sp. DGU11 16S ribosomal RNA gene Genome sequencing and assembly.</title>
        <authorList>
            <person name="Park S."/>
        </authorList>
    </citation>
    <scope>NUCLEOTIDE SEQUENCE [LARGE SCALE GENOMIC DNA]</scope>
    <source>
        <strain evidence="3 4">DGU11</strain>
    </source>
</reference>
<comment type="caution">
    <text evidence="3">The sequence shown here is derived from an EMBL/GenBank/DDBJ whole genome shotgun (WGS) entry which is preliminary data.</text>
</comment>
<dbReference type="RefSeq" id="WP_341695307.1">
    <property type="nucleotide sequence ID" value="NZ_JBBYHR010000001.1"/>
</dbReference>
<accession>A0ABU9HS53</accession>
<evidence type="ECO:0000259" key="2">
    <source>
        <dbReference type="Pfam" id="PF22809"/>
    </source>
</evidence>
<dbReference type="Pfam" id="PF18863">
    <property type="entry name" value="AbiJ_NTD4"/>
    <property type="match status" value="1"/>
</dbReference>
<dbReference type="InterPro" id="IPR049503">
    <property type="entry name" value="AbiJ_NTD4"/>
</dbReference>
<evidence type="ECO:0000259" key="1">
    <source>
        <dbReference type="Pfam" id="PF18863"/>
    </source>
</evidence>
<feature type="domain" description="DUF7014" evidence="2">
    <location>
        <begin position="165"/>
        <end position="290"/>
    </location>
</feature>
<dbReference type="NCBIfam" id="NF046078">
    <property type="entry name" value="STM4504_CBY0614"/>
    <property type="match status" value="1"/>
</dbReference>
<sequence length="294" mass="33756">MAIFNIFSKRQKSLRGEIPEVYQHNNIPQKLRIQIGHIFNELITDKHYIYDDAHNILCREYGKYTLDSNANSGFEAVLNYLVITKSTEEVIDIVEVVLKSIEIFNYSCNIWDRINPQDAIEELNIRFKESGVGYSYENGEVIRVDSTYTHIEITKPTIALLWNNKFLGANEEYMKAHQHYKDGRNKECLADCLKAFESTLKIICDEKGWIFGATDTSKKLIQICFQNGLVPTFTQNQFTSLQNLLESGIPTIRNKLGGHGQGNIPQKVDDEMTRYAMNLTGSNIIFLIEQSKII</sequence>
<dbReference type="EMBL" id="JBBYHR010000001">
    <property type="protein sequence ID" value="MEL1242989.1"/>
    <property type="molecule type" value="Genomic_DNA"/>
</dbReference>
<gene>
    <name evidence="3" type="ORF">AAEO56_01835</name>
</gene>
<evidence type="ECO:0008006" key="5">
    <source>
        <dbReference type="Google" id="ProtNLM"/>
    </source>
</evidence>
<organism evidence="3 4">
    <name type="scientific">Flavobacterium arundinis</name>
    <dbReference type="NCBI Taxonomy" id="3139143"/>
    <lineage>
        <taxon>Bacteria</taxon>
        <taxon>Pseudomonadati</taxon>
        <taxon>Bacteroidota</taxon>
        <taxon>Flavobacteriia</taxon>
        <taxon>Flavobacteriales</taxon>
        <taxon>Flavobacteriaceae</taxon>
        <taxon>Flavobacterium</taxon>
    </lineage>
</organism>